<keyword evidence="3" id="KW-0378">Hydrolase</keyword>
<dbReference type="InterPro" id="IPR035398">
    <property type="entry name" value="Bac_rhamnosid_C"/>
</dbReference>
<dbReference type="InterPro" id="IPR008928">
    <property type="entry name" value="6-hairpin_glycosidase_sf"/>
</dbReference>
<feature type="domain" description="Alpha-L-rhamnosidase C-terminal" evidence="8">
    <location>
        <begin position="1020"/>
        <end position="1090"/>
    </location>
</feature>
<dbReference type="InterPro" id="IPR006311">
    <property type="entry name" value="TAT_signal"/>
</dbReference>
<dbReference type="Pfam" id="PF17390">
    <property type="entry name" value="Bac_rhamnosid_C"/>
    <property type="match status" value="1"/>
</dbReference>
<feature type="region of interest" description="Disordered" evidence="4">
    <location>
        <begin position="1"/>
        <end position="32"/>
    </location>
</feature>
<evidence type="ECO:0000256" key="4">
    <source>
        <dbReference type="SAM" id="MobiDB-lite"/>
    </source>
</evidence>
<dbReference type="InterPro" id="IPR008979">
    <property type="entry name" value="Galactose-bd-like_sf"/>
</dbReference>
<accession>A0A1H5VTP9</accession>
<dbReference type="Gene3D" id="2.60.40.10">
    <property type="entry name" value="Immunoglobulins"/>
    <property type="match status" value="1"/>
</dbReference>
<dbReference type="InterPro" id="IPR012341">
    <property type="entry name" value="6hp_glycosidase-like_sf"/>
</dbReference>
<dbReference type="Pfam" id="PF25788">
    <property type="entry name" value="Ig_Rha78A_N"/>
    <property type="match status" value="1"/>
</dbReference>
<dbReference type="SUPFAM" id="SSF49785">
    <property type="entry name" value="Galactose-binding domain-like"/>
    <property type="match status" value="1"/>
</dbReference>
<dbReference type="Pfam" id="PF17389">
    <property type="entry name" value="Bac_rhamnosid6H"/>
    <property type="match status" value="1"/>
</dbReference>
<dbReference type="InterPro" id="IPR008902">
    <property type="entry name" value="Rhamnosid_concanavalin"/>
</dbReference>
<reference evidence="9 10" key="1">
    <citation type="submission" date="2016-10" db="EMBL/GenBank/DDBJ databases">
        <authorList>
            <person name="de Groot N.N."/>
        </authorList>
    </citation>
    <scope>NUCLEOTIDE SEQUENCE [LARGE SCALE GENOMIC DNA]</scope>
    <source>
        <strain evidence="9 10">CGMCC 4.2023</strain>
    </source>
</reference>
<dbReference type="PANTHER" id="PTHR33307:SF6">
    <property type="entry name" value="ALPHA-RHAMNOSIDASE (EUROFUNG)-RELATED"/>
    <property type="match status" value="1"/>
</dbReference>
<dbReference type="PANTHER" id="PTHR33307">
    <property type="entry name" value="ALPHA-RHAMNOSIDASE (EUROFUNG)"/>
    <property type="match status" value="1"/>
</dbReference>
<dbReference type="AlphaFoldDB" id="A0A1H5VTP9"/>
<dbReference type="EC" id="3.2.1.40" evidence="2"/>
<dbReference type="Pfam" id="PF05592">
    <property type="entry name" value="Bac_rhamnosid"/>
    <property type="match status" value="1"/>
</dbReference>
<feature type="domain" description="Alpha-L-rhamnosidase concanavalin-like" evidence="5">
    <location>
        <begin position="579"/>
        <end position="680"/>
    </location>
</feature>
<dbReference type="PROSITE" id="PS51318">
    <property type="entry name" value="TAT"/>
    <property type="match status" value="1"/>
</dbReference>
<dbReference type="InterPro" id="IPR013737">
    <property type="entry name" value="Bac_rhamnosid_N"/>
</dbReference>
<sequence>MPDNPADTSNPPAPEDRTPQRPGTPGALAASWPRRRFLGVSGLVGASALAAPLAHPQTAAAAPSGAASPARASRYASAQAAGASGPPAGLRAEHAEQPLALDTARPRLSWRADPAAAGRQTAYQVVVGRDAQQVHAGHGDLWDSGRVGSDQCVDVGYGGTVPGAGSRCHWAVRTWDEDGAVSGWSAPAWFEVGPLDEADWHGADWIQAPGADLPSLTGSHWIWYPEGAAGDSFPDEVRYFRRDFTLADASAVTDATAVVTADDFYDLYVNGTLVASHPQQTDGWQRAQVYDVRPLLRTGANTVAVAATNIGPTPAGLLAAVRVTAGASVVALPTDASWRTSTTAPTGWQDAGFDDSGWAAPLDQGTYGTGVWGSNVTVDSSAPAPLLRKRFPIAAPVSSARLYVCGLGYYVASLNGERVGDRELDPAPSVYDRTGLYSAYDVTDLLRRGDNTVGLVLGRSFYAIDSPNIYWEFASWISDRPAARLVLRATHPDGSTTTVVSDGGWETRPGPTLSDSVYNGDIFDARALPAGWDRPGAPSAGWTPVAVGSGPKLPPATRPQIMPPIRVTGTLAATSMTATASGGYVFRFPRLVTGRPRLRVRAPAGTTIDLRYGEILRADGTVDNQGDAGITPGEIQHDTYTAAGSGLETWEPSFSYGSFQYVQVDGYPGRPPLDAVSARMLGTDLPSAGDFHCSDDLLDTVHAMCRDTIANNLTGIPTDTPMYEKRGWLGDASLFCAPSVDNFDAQTFWTNFLAVVADDQGADGNFGDLAPAVGPGQGADPTWSTAGLVLPWTLYQEYGDLGILETRYAGMKRFVDHLTGRATGSILDGTYGDWCAPGYVAPPEGARLTSTGSYYRCAVLLSQIAGALGRTADQTSYAALAGQIGDAFNAEFLDTAAGVYRTGTGTAYRQSSNAYPLFLGLVPDAQRDAVVTHLVERIAANGNHLDTGIVGTMALFPALTEHGHVDLAHQVAAQRTYPGYGYWVSLGATTLWEQWIATPRSHDHAMFGSIDDWFYKYLAGIRPAAPGYRSIAIRPYVPSGLTSVSAHRDTPYGRVAVDWRTSGRTFAIDVTVPANTTATLTVPCAPGARVHASPGVTPTPGAPAGTAAFRAGPGAHAVTVRS</sequence>
<feature type="compositionally biased region" description="Polar residues" evidence="4">
    <location>
        <begin position="1"/>
        <end position="10"/>
    </location>
</feature>
<dbReference type="OrthoDB" id="9761045at2"/>
<gene>
    <name evidence="9" type="ORF">SAMN05216223_102433</name>
</gene>
<evidence type="ECO:0000259" key="5">
    <source>
        <dbReference type="Pfam" id="PF05592"/>
    </source>
</evidence>
<dbReference type="EMBL" id="FNVU01000002">
    <property type="protein sequence ID" value="SEF90614.1"/>
    <property type="molecule type" value="Genomic_DNA"/>
</dbReference>
<evidence type="ECO:0000313" key="10">
    <source>
        <dbReference type="Proteomes" id="UP000236754"/>
    </source>
</evidence>
<feature type="domain" description="Alpha-L-rhamnosidase six-hairpin glycosidase" evidence="7">
    <location>
        <begin position="687"/>
        <end position="1017"/>
    </location>
</feature>
<evidence type="ECO:0000256" key="3">
    <source>
        <dbReference type="ARBA" id="ARBA00022801"/>
    </source>
</evidence>
<dbReference type="InterPro" id="IPR013783">
    <property type="entry name" value="Ig-like_fold"/>
</dbReference>
<dbReference type="RefSeq" id="WP_103884565.1">
    <property type="nucleotide sequence ID" value="NZ_FNVU01000002.1"/>
</dbReference>
<evidence type="ECO:0000259" key="6">
    <source>
        <dbReference type="Pfam" id="PF08531"/>
    </source>
</evidence>
<dbReference type="InterPro" id="IPR035396">
    <property type="entry name" value="Bac_rhamnosid6H"/>
</dbReference>
<dbReference type="Gene3D" id="2.60.120.260">
    <property type="entry name" value="Galactose-binding domain-like"/>
    <property type="match status" value="3"/>
</dbReference>
<dbReference type="GO" id="GO:0030596">
    <property type="term" value="F:alpha-L-rhamnosidase activity"/>
    <property type="evidence" value="ECO:0007669"/>
    <property type="project" value="UniProtKB-EC"/>
</dbReference>
<proteinExistence type="predicted"/>
<dbReference type="Pfam" id="PF08531">
    <property type="entry name" value="Bac_rhamnosid_N"/>
    <property type="match status" value="1"/>
</dbReference>
<dbReference type="PIRSF" id="PIRSF010631">
    <property type="entry name" value="A-rhamnsds"/>
    <property type="match status" value="1"/>
</dbReference>
<dbReference type="InterPro" id="IPR016007">
    <property type="entry name" value="Alpha_rhamnosid"/>
</dbReference>
<comment type="catalytic activity">
    <reaction evidence="1">
        <text>Hydrolysis of terminal non-reducing alpha-L-rhamnose residues in alpha-L-rhamnosides.</text>
        <dbReference type="EC" id="3.2.1.40"/>
    </reaction>
</comment>
<dbReference type="SUPFAM" id="SSF48208">
    <property type="entry name" value="Six-hairpin glycosidases"/>
    <property type="match status" value="1"/>
</dbReference>
<feature type="domain" description="Bacterial alpha-L-rhamnosidase N-terminal" evidence="6">
    <location>
        <begin position="397"/>
        <end position="568"/>
    </location>
</feature>
<dbReference type="Gene3D" id="2.60.420.10">
    <property type="entry name" value="Maltose phosphorylase, domain 3"/>
    <property type="match status" value="1"/>
</dbReference>
<evidence type="ECO:0000259" key="8">
    <source>
        <dbReference type="Pfam" id="PF17390"/>
    </source>
</evidence>
<dbReference type="Gene3D" id="1.50.10.10">
    <property type="match status" value="1"/>
</dbReference>
<keyword evidence="10" id="KW-1185">Reference proteome</keyword>
<dbReference type="GO" id="GO:0005975">
    <property type="term" value="P:carbohydrate metabolic process"/>
    <property type="evidence" value="ECO:0007669"/>
    <property type="project" value="InterPro"/>
</dbReference>
<organism evidence="9 10">
    <name type="scientific">Actinacidiphila yanglinensis</name>
    <dbReference type="NCBI Taxonomy" id="310779"/>
    <lineage>
        <taxon>Bacteria</taxon>
        <taxon>Bacillati</taxon>
        <taxon>Actinomycetota</taxon>
        <taxon>Actinomycetes</taxon>
        <taxon>Kitasatosporales</taxon>
        <taxon>Streptomycetaceae</taxon>
        <taxon>Actinacidiphila</taxon>
    </lineage>
</organism>
<dbReference type="Proteomes" id="UP000236754">
    <property type="component" value="Unassembled WGS sequence"/>
</dbReference>
<name>A0A1H5VTP9_9ACTN</name>
<evidence type="ECO:0000259" key="7">
    <source>
        <dbReference type="Pfam" id="PF17389"/>
    </source>
</evidence>
<evidence type="ECO:0000256" key="1">
    <source>
        <dbReference type="ARBA" id="ARBA00001445"/>
    </source>
</evidence>
<protein>
    <recommendedName>
        <fullName evidence="2">alpha-L-rhamnosidase</fullName>
        <ecNumber evidence="2">3.2.1.40</ecNumber>
    </recommendedName>
</protein>
<evidence type="ECO:0000256" key="2">
    <source>
        <dbReference type="ARBA" id="ARBA00012652"/>
    </source>
</evidence>
<evidence type="ECO:0000313" key="9">
    <source>
        <dbReference type="EMBL" id="SEF90614.1"/>
    </source>
</evidence>